<dbReference type="Proteomes" id="UP000053171">
    <property type="component" value="Unassembled WGS sequence"/>
</dbReference>
<dbReference type="Gene3D" id="3.40.50.12780">
    <property type="entry name" value="N-terminal domain of ligase-like"/>
    <property type="match status" value="1"/>
</dbReference>
<gene>
    <name evidence="7" type="ORF">AN277_0210270</name>
</gene>
<dbReference type="InterPro" id="IPR042099">
    <property type="entry name" value="ANL_N_sf"/>
</dbReference>
<feature type="domain" description="AMP-binding enzyme C-terminal" evidence="6">
    <location>
        <begin position="460"/>
        <end position="534"/>
    </location>
</feature>
<dbReference type="PANTHER" id="PTHR43859">
    <property type="entry name" value="ACYL-ACTIVATING ENZYME"/>
    <property type="match status" value="1"/>
</dbReference>
<dbReference type="AlphaFoldDB" id="A0A199NRF5"/>
<dbReference type="GO" id="GO:0016874">
    <property type="term" value="F:ligase activity"/>
    <property type="evidence" value="ECO:0007669"/>
    <property type="project" value="UniProtKB-KW"/>
</dbReference>
<evidence type="ECO:0000256" key="3">
    <source>
        <dbReference type="ARBA" id="ARBA00022832"/>
    </source>
</evidence>
<dbReference type="NCBIfam" id="NF004837">
    <property type="entry name" value="PRK06187.1"/>
    <property type="match status" value="1"/>
</dbReference>
<evidence type="ECO:0000256" key="4">
    <source>
        <dbReference type="ARBA" id="ARBA00023098"/>
    </source>
</evidence>
<evidence type="ECO:0000313" key="7">
    <source>
        <dbReference type="EMBL" id="OAX51183.1"/>
    </source>
</evidence>
<dbReference type="SUPFAM" id="SSF56801">
    <property type="entry name" value="Acetyl-CoA synthetase-like"/>
    <property type="match status" value="1"/>
</dbReference>
<keyword evidence="8" id="KW-1185">Reference proteome</keyword>
<comment type="similarity">
    <text evidence="1">Belongs to the ATP-dependent AMP-binding enzyme family.</text>
</comment>
<dbReference type="RefSeq" id="WP_064725858.1">
    <property type="nucleotide sequence ID" value="NZ_JBIUAI010000006.1"/>
</dbReference>
<dbReference type="PANTHER" id="PTHR43859:SF4">
    <property type="entry name" value="BUTANOATE--COA LIGASE AAE1-RELATED"/>
    <property type="match status" value="1"/>
</dbReference>
<evidence type="ECO:0000259" key="5">
    <source>
        <dbReference type="Pfam" id="PF00501"/>
    </source>
</evidence>
<dbReference type="GO" id="GO:0006631">
    <property type="term" value="P:fatty acid metabolic process"/>
    <property type="evidence" value="ECO:0007669"/>
    <property type="project" value="UniProtKB-KW"/>
</dbReference>
<dbReference type="EMBL" id="LJBJ02000034">
    <property type="protein sequence ID" value="OAX51183.1"/>
    <property type="molecule type" value="Genomic_DNA"/>
</dbReference>
<organism evidence="7 8">
    <name type="scientific">Rothia kristinae</name>
    <dbReference type="NCBI Taxonomy" id="37923"/>
    <lineage>
        <taxon>Bacteria</taxon>
        <taxon>Bacillati</taxon>
        <taxon>Actinomycetota</taxon>
        <taxon>Actinomycetes</taxon>
        <taxon>Micrococcales</taxon>
        <taxon>Micrococcaceae</taxon>
        <taxon>Rothia</taxon>
    </lineage>
</organism>
<feature type="domain" description="AMP-dependent synthetase/ligase" evidence="5">
    <location>
        <begin position="22"/>
        <end position="409"/>
    </location>
</feature>
<keyword evidence="3" id="KW-0276">Fatty acid metabolism</keyword>
<keyword evidence="2" id="KW-0436">Ligase</keyword>
<dbReference type="InterPro" id="IPR000873">
    <property type="entry name" value="AMP-dep_synth/lig_dom"/>
</dbReference>
<dbReference type="Pfam" id="PF13193">
    <property type="entry name" value="AMP-binding_C"/>
    <property type="match status" value="1"/>
</dbReference>
<dbReference type="Pfam" id="PF00501">
    <property type="entry name" value="AMP-binding"/>
    <property type="match status" value="1"/>
</dbReference>
<reference evidence="7" key="1">
    <citation type="submission" date="2016-06" db="EMBL/GenBank/DDBJ databases">
        <title>Identification of putative biosynthetic pathways for the production of bioactive secondary metabolites by the marine actinomycete Kocuria kristinae RUTW2-3.</title>
        <authorList>
            <person name="Waterworth S.C."/>
            <person name="Walmsley T.A."/>
            <person name="Matongo T."/>
            <person name="Davies-Coleman M.T."/>
            <person name="Dorrington R.A."/>
        </authorList>
    </citation>
    <scope>NUCLEOTIDE SEQUENCE [LARGE SCALE GENOMIC DNA]</scope>
    <source>
        <strain evidence="7">RUTW2-3</strain>
    </source>
</reference>
<dbReference type="InterPro" id="IPR025110">
    <property type="entry name" value="AMP-bd_C"/>
</dbReference>
<protein>
    <submittedName>
        <fullName evidence="7">AMP-dependent synthetase</fullName>
    </submittedName>
</protein>
<sequence length="547" mass="60355">MLKGMQATTGEDYPLNITTLIRHAARNFPDREVVHRTNDGAWHRSTYQEEWRRLARMAHALSGLGIGPGDVVGVMDWNSRRHFELYFAVPGLAAVMLQLNLRLAAQDLRYVIDHSGASWICVDESLLPLAEQHADAENVRGWIILSDRPGSQVSTTLPRAVFLEDLMADLDDSADQYPWELIDEHSAAYAGYTTGTTGRPKGIFYSHRAMYLHSLALISALQIGPEDCVMPVTPMFHVMSWGFPQASAAAGAKVVLPGRYGLDELDFLADAMVAEEVTVANGAAAIFGPVLEHIRGLEQAPDLSRVRLVCGATEPPLAMMKGYKELTGADVVHAYGASETSPVVTYNYRLKPGLEELDEEQRWDIKRCQGLPALGLELKIADLDGNELPADGATSGELLVRGPWVTVDYHDRPDAGESFRDGWWRSGDVGVMRPDGYLKLTDRLKDVIKSGGEWISSIDLENAILDNARVAEAAVIGVPHPRWQERPVAYVVAKPGAELTEDAVLQTLRGRFADWQLPDRVILVEELPKTSVGKLNKKLMREQYAAS</sequence>
<dbReference type="Gene3D" id="3.30.300.30">
    <property type="match status" value="1"/>
</dbReference>
<evidence type="ECO:0000256" key="1">
    <source>
        <dbReference type="ARBA" id="ARBA00006432"/>
    </source>
</evidence>
<dbReference type="FunFam" id="3.30.300.30:FF:000008">
    <property type="entry name" value="2,3-dihydroxybenzoate-AMP ligase"/>
    <property type="match status" value="1"/>
</dbReference>
<proteinExistence type="inferred from homology"/>
<evidence type="ECO:0000256" key="2">
    <source>
        <dbReference type="ARBA" id="ARBA00022598"/>
    </source>
</evidence>
<keyword evidence="4" id="KW-0443">Lipid metabolism</keyword>
<evidence type="ECO:0000313" key="8">
    <source>
        <dbReference type="Proteomes" id="UP000053171"/>
    </source>
</evidence>
<accession>A0A199NRF5</accession>
<name>A0A199NRF5_9MICC</name>
<evidence type="ECO:0000259" key="6">
    <source>
        <dbReference type="Pfam" id="PF13193"/>
    </source>
</evidence>
<dbReference type="InterPro" id="IPR045851">
    <property type="entry name" value="AMP-bd_C_sf"/>
</dbReference>
<comment type="caution">
    <text evidence="7">The sequence shown here is derived from an EMBL/GenBank/DDBJ whole genome shotgun (WGS) entry which is preliminary data.</text>
</comment>